<reference evidence="1" key="1">
    <citation type="submission" date="2021-03" db="EMBL/GenBank/DDBJ databases">
        <title>Draft genome sequence of rust myrtle Austropuccinia psidii MF-1, a brazilian biotype.</title>
        <authorList>
            <person name="Quecine M.C."/>
            <person name="Pachon D.M.R."/>
            <person name="Bonatelli M.L."/>
            <person name="Correr F.H."/>
            <person name="Franceschini L.M."/>
            <person name="Leite T.F."/>
            <person name="Margarido G.R.A."/>
            <person name="Almeida C.A."/>
            <person name="Ferrarezi J.A."/>
            <person name="Labate C.A."/>
        </authorList>
    </citation>
    <scope>NUCLEOTIDE SEQUENCE</scope>
    <source>
        <strain evidence="1">MF-1</strain>
    </source>
</reference>
<dbReference type="Proteomes" id="UP000765509">
    <property type="component" value="Unassembled WGS sequence"/>
</dbReference>
<name>A0A9Q3H8W9_9BASI</name>
<accession>A0A9Q3H8W9</accession>
<keyword evidence="2" id="KW-1185">Reference proteome</keyword>
<evidence type="ECO:0000313" key="1">
    <source>
        <dbReference type="EMBL" id="MBW0493405.1"/>
    </source>
</evidence>
<dbReference type="EMBL" id="AVOT02012052">
    <property type="protein sequence ID" value="MBW0493405.1"/>
    <property type="molecule type" value="Genomic_DNA"/>
</dbReference>
<protein>
    <submittedName>
        <fullName evidence="1">Uncharacterized protein</fullName>
    </submittedName>
</protein>
<sequence length="126" mass="13158">MGACLKEAGASKSPCLRVSLSGIPLSFDGQLIRKIMALNEPTAICQLGALSQRTPPALLNVSRWRYGGALAGLAPEAILGRSRQGGRLGTWLKTGSSLGAEAMACLFDESPVSSSLQIYAVVQNVL</sequence>
<proteinExistence type="predicted"/>
<organism evidence="1 2">
    <name type="scientific">Austropuccinia psidii MF-1</name>
    <dbReference type="NCBI Taxonomy" id="1389203"/>
    <lineage>
        <taxon>Eukaryota</taxon>
        <taxon>Fungi</taxon>
        <taxon>Dikarya</taxon>
        <taxon>Basidiomycota</taxon>
        <taxon>Pucciniomycotina</taxon>
        <taxon>Pucciniomycetes</taxon>
        <taxon>Pucciniales</taxon>
        <taxon>Sphaerophragmiaceae</taxon>
        <taxon>Austropuccinia</taxon>
    </lineage>
</organism>
<dbReference type="AlphaFoldDB" id="A0A9Q3H8W9"/>
<comment type="caution">
    <text evidence="1">The sequence shown here is derived from an EMBL/GenBank/DDBJ whole genome shotgun (WGS) entry which is preliminary data.</text>
</comment>
<evidence type="ECO:0000313" key="2">
    <source>
        <dbReference type="Proteomes" id="UP000765509"/>
    </source>
</evidence>
<gene>
    <name evidence="1" type="ORF">O181_033120</name>
</gene>